<feature type="domain" description="C2H2-type" evidence="7">
    <location>
        <begin position="1321"/>
        <end position="1345"/>
    </location>
</feature>
<reference evidence="8 9" key="1">
    <citation type="submission" date="2023-10" db="EMBL/GenBank/DDBJ databases">
        <title>Genomes of two closely related lineages of the louse Polyplax serrata with different host specificities.</title>
        <authorList>
            <person name="Martinu J."/>
            <person name="Tarabai H."/>
            <person name="Stefka J."/>
            <person name="Hypsa V."/>
        </authorList>
    </citation>
    <scope>NUCLEOTIDE SEQUENCE [LARGE SCALE GENOMIC DNA]</scope>
    <source>
        <strain evidence="8">HR10_N</strain>
    </source>
</reference>
<feature type="compositionally biased region" description="Basic and acidic residues" evidence="6">
    <location>
        <begin position="991"/>
        <end position="1006"/>
    </location>
</feature>
<dbReference type="EMBL" id="JAWJWE010000046">
    <property type="protein sequence ID" value="KAK6616939.1"/>
    <property type="molecule type" value="Genomic_DNA"/>
</dbReference>
<evidence type="ECO:0000256" key="5">
    <source>
        <dbReference type="PROSITE-ProRule" id="PRU00042"/>
    </source>
</evidence>
<keyword evidence="4" id="KW-0862">Zinc</keyword>
<evidence type="ECO:0000313" key="9">
    <source>
        <dbReference type="Proteomes" id="UP001372834"/>
    </source>
</evidence>
<evidence type="ECO:0000256" key="6">
    <source>
        <dbReference type="SAM" id="MobiDB-lite"/>
    </source>
</evidence>
<feature type="region of interest" description="Disordered" evidence="6">
    <location>
        <begin position="33"/>
        <end position="60"/>
    </location>
</feature>
<dbReference type="InterPro" id="IPR050688">
    <property type="entry name" value="Zinc_finger/UBP_domain"/>
</dbReference>
<organism evidence="8 9">
    <name type="scientific">Polyplax serrata</name>
    <name type="common">Common mouse louse</name>
    <dbReference type="NCBI Taxonomy" id="468196"/>
    <lineage>
        <taxon>Eukaryota</taxon>
        <taxon>Metazoa</taxon>
        <taxon>Ecdysozoa</taxon>
        <taxon>Arthropoda</taxon>
        <taxon>Hexapoda</taxon>
        <taxon>Insecta</taxon>
        <taxon>Pterygota</taxon>
        <taxon>Neoptera</taxon>
        <taxon>Paraneoptera</taxon>
        <taxon>Psocodea</taxon>
        <taxon>Troctomorpha</taxon>
        <taxon>Phthiraptera</taxon>
        <taxon>Anoplura</taxon>
        <taxon>Polyplacidae</taxon>
        <taxon>Polyplax</taxon>
    </lineage>
</organism>
<feature type="region of interest" description="Disordered" evidence="6">
    <location>
        <begin position="991"/>
        <end position="1019"/>
    </location>
</feature>
<dbReference type="PROSITE" id="PS50157">
    <property type="entry name" value="ZINC_FINGER_C2H2_2"/>
    <property type="match status" value="15"/>
</dbReference>
<feature type="domain" description="C2H2-type" evidence="7">
    <location>
        <begin position="1679"/>
        <end position="1706"/>
    </location>
</feature>
<feature type="compositionally biased region" description="Polar residues" evidence="6">
    <location>
        <begin position="1399"/>
        <end position="1417"/>
    </location>
</feature>
<feature type="region of interest" description="Disordered" evidence="6">
    <location>
        <begin position="1371"/>
        <end position="1418"/>
    </location>
</feature>
<feature type="compositionally biased region" description="Low complexity" evidence="6">
    <location>
        <begin position="913"/>
        <end position="931"/>
    </location>
</feature>
<feature type="domain" description="C2H2-type" evidence="7">
    <location>
        <begin position="1286"/>
        <end position="1313"/>
    </location>
</feature>
<feature type="domain" description="C2H2-type" evidence="7">
    <location>
        <begin position="1707"/>
        <end position="1734"/>
    </location>
</feature>
<feature type="region of interest" description="Disordered" evidence="6">
    <location>
        <begin position="147"/>
        <end position="176"/>
    </location>
</feature>
<dbReference type="Proteomes" id="UP001372834">
    <property type="component" value="Unassembled WGS sequence"/>
</dbReference>
<dbReference type="SUPFAM" id="SSF57667">
    <property type="entry name" value="beta-beta-alpha zinc fingers"/>
    <property type="match status" value="6"/>
</dbReference>
<dbReference type="GO" id="GO:0008270">
    <property type="term" value="F:zinc ion binding"/>
    <property type="evidence" value="ECO:0007669"/>
    <property type="project" value="UniProtKB-KW"/>
</dbReference>
<protein>
    <recommendedName>
        <fullName evidence="7">C2H2-type domain-containing protein</fullName>
    </recommendedName>
</protein>
<feature type="domain" description="C2H2-type" evidence="7">
    <location>
        <begin position="1217"/>
        <end position="1244"/>
    </location>
</feature>
<evidence type="ECO:0000256" key="1">
    <source>
        <dbReference type="ARBA" id="ARBA00022723"/>
    </source>
</evidence>
<name>A0AAN8PB11_POLSC</name>
<dbReference type="GO" id="GO:0005634">
    <property type="term" value="C:nucleus"/>
    <property type="evidence" value="ECO:0007669"/>
    <property type="project" value="TreeGrafter"/>
</dbReference>
<sequence length="2074" mass="239507">MAHRSDDVEFVRSVGNPLVDDDASEKNIFPAINFGEDGGSGGGGSSNGDNAGDLLATDNNGDDDADLPQCKIKRNYSCNLCPFFSQNPRSFLYHSRDVHFDRIKIFECSQCLYASKHSQKLQRHINMIHVAGKNRIKRTTKLIKLDRRKDFRPIKPKPMESTPEAAEKPIKDAEGNEFDQPHLEKSAKPEQDDPENLAGGEDLVDGEFKCPLCNFTHKNLKFMRRHERIVHLKKRFLRCNKCSYVTHVKARYTKHVKYHSMPMIKCDLCDFRTPYKWNLDRHYKNHCGTGAFQCSKCNFRADIKQSLTVHEMNHHVPPVGQGAVMARKKNKVGASEALTQEPDANIKDEMDLLALERENGNSTINGEDFKYEKTDSITFQNIRNVKVPYTNKRESANNNNMQTDFIHPDDIVPRYGQIYVKNLKCKFCSYKAVFTHEIWRHEKRIHGYIRPESRKENIPKRPPPKLIPIQSKTNLTSSVSSPILKIPAVKSKSVIPSPETSPSDKTVNENEFNEMCKKSCLTSSLKDFVFLIGDEEGLKTIPDSSRNDLDMDSWVSEVTDDQEPRDLNSIKQCPTELLKKKNASFFDKLKEKLITGNTEEQCLFCEICGHESKCLSEAVAHEKRHSDSNYKSETDGHQENEIVLTGAELSSTRCQHCRQRCKTSTDLINHLKSCKAYEATHEPQRSIDDLEQAIKSENLSCDDEENGWKKYDDNEGTMENRVFVWNDLSQGHEEEDEREAMGLGMHCNEEYQQEITSLYGAVTSKGSDNTESGTLVMEVDPRLNLIVKKVFKCPHCSFWASTASRFHVHIVGHLNKKPFECSLCLYRSNWRWDITKHIRLKSARDPSHLEAQVNMTDETGRRNYSKYNKYLTMMKVQELTAESSGTGRRSKPTEATQGNATENDIIPLPAPPRLTRAPTPGTPQQVPQGLPLRPPPPLKAAHSISSPAKVPLKCSREATKKTLWKCKKCNFRDSNKNNVLAHVKEHYGKKSDGTKEFKATNDEENVRGGNRTSQEGTPSREAVSIIKSLPKTPSYKCGHCQQVSNWKHVIQRHCRLKHNGNALIQIGWKERPTAPAGNSEENCENFEPAEDSIELISCDICPFTTDTEGDLTAHKLNHVDRPGSIFKCSYCPFYVPSKIAVLEHMEIHGVNDGCDLTFLKVDNFDPSEWNEDFSTPHGGNAGDLSKRYKCRQCPYLSNSRTQFLYHKQFHRPRDAPFKCMYCSYNVSRRHLLHQHLRVHHNQKERLKRDEQKQENSYVPSKDISTLDMAEIPLVWVMKAGNFHKMYKCRWCPHVNLRKINIQDHEKMHRGHENSSDANQKHCCSECNYTCSKAGVLASHVKVHQGFYGEIQCFFDPTKSETDQIRELENGSKLMESKRDGNNEAEDNQGSKEKIEEEPLSSQPENAYNRSTNKNENFNENDESKKILSFCNKCPARFFFKKELRIHFKFHMIHLPFRCSYCSYTARQRPHLLAHYKVHTEEYQEKTANFVKAYAVSPESPQPHTVIITNDSKAIPGKVWAVVSPGSNAEKSRTRSHTKHHKPLPKHACHRCPAKFFKSVALQYHLTLHGGSHQHKCKYCDYTVKTYGNLIKHQLVHEDSRDKKHFKGLKFSYEFSISGQDLIHNPMTLQEQNDIPENRLKCDETTRLRVDPQFGTLMHGSPDFIYPTYYKNGKLKEKRYKCHKCPSAFEKREQYRIHLSLHGSRQKYKCEKCDYSVKYYANYVQHMRKHEIHDEAVQERNANSLQPDKFREQSLAIGDNSRKTLQDGDFTLIEQQTLLLQERRKPMDGTDESKHYDCKYCPFANNRKNAVETHMRRHYRISKTKHKFECPFCDYSTSHDNFLREHCKLHFEFRHKPEAYLKCEKLELWCSEEDSHGGRTSESNLLVFQDRGEEVENRFFPPLMMEFCDDDEIKWKIYVDANTGEPVEKVGSEALNSKKNRLESQVNDGLIEVVKETCEIYRLSEKTTNIRTKRWRGKNWKCKRCPHAFGKRDQYVRHIALHGSNQKHNCDICDYSVKFYTNYVQHMRMHQNHEPNRVISVKKNCSSLEEAAVDTNSEGRQHQKGNQFPNSFASH</sequence>
<evidence type="ECO:0000256" key="4">
    <source>
        <dbReference type="ARBA" id="ARBA00022833"/>
    </source>
</evidence>
<dbReference type="PROSITE" id="PS00028">
    <property type="entry name" value="ZINC_FINGER_C2H2_1"/>
    <property type="match status" value="10"/>
</dbReference>
<comment type="caution">
    <text evidence="8">The sequence shown here is derived from an EMBL/GenBank/DDBJ whole genome shotgun (WGS) entry which is preliminary data.</text>
</comment>
<accession>A0AAN8PB11</accession>
<feature type="compositionally biased region" description="Polar residues" evidence="6">
    <location>
        <begin position="2053"/>
        <end position="2074"/>
    </location>
</feature>
<feature type="region of interest" description="Disordered" evidence="6">
    <location>
        <begin position="879"/>
        <end position="946"/>
    </location>
</feature>
<feature type="domain" description="C2H2-type" evidence="7">
    <location>
        <begin position="1979"/>
        <end position="2006"/>
    </location>
</feature>
<dbReference type="SMART" id="SM00355">
    <property type="entry name" value="ZnF_C2H2"/>
    <property type="match status" value="29"/>
</dbReference>
<keyword evidence="1" id="KW-0479">Metal-binding</keyword>
<evidence type="ECO:0000256" key="2">
    <source>
        <dbReference type="ARBA" id="ARBA00022737"/>
    </source>
</evidence>
<feature type="domain" description="C2H2-type" evidence="7">
    <location>
        <begin position="791"/>
        <end position="818"/>
    </location>
</feature>
<evidence type="ECO:0000259" key="7">
    <source>
        <dbReference type="PROSITE" id="PS50157"/>
    </source>
</evidence>
<feature type="region of interest" description="Disordered" evidence="6">
    <location>
        <begin position="1525"/>
        <end position="1545"/>
    </location>
</feature>
<feature type="compositionally biased region" description="Basic residues" evidence="6">
    <location>
        <begin position="1533"/>
        <end position="1545"/>
    </location>
</feature>
<feature type="domain" description="C2H2-type" evidence="7">
    <location>
        <begin position="106"/>
        <end position="134"/>
    </location>
</feature>
<feature type="region of interest" description="Disordered" evidence="6">
    <location>
        <begin position="2051"/>
        <end position="2074"/>
    </location>
</feature>
<evidence type="ECO:0000313" key="8">
    <source>
        <dbReference type="EMBL" id="KAK6616939.1"/>
    </source>
</evidence>
<feature type="compositionally biased region" description="Basic and acidic residues" evidence="6">
    <location>
        <begin position="165"/>
        <end position="176"/>
    </location>
</feature>
<feature type="domain" description="C2H2-type" evidence="7">
    <location>
        <begin position="1574"/>
        <end position="1601"/>
    </location>
</feature>
<keyword evidence="2" id="KW-0677">Repeat</keyword>
<dbReference type="PANTHER" id="PTHR24403">
    <property type="entry name" value="ZINC FINGER PROTEIN"/>
    <property type="match status" value="1"/>
</dbReference>
<feature type="compositionally biased region" description="Polar residues" evidence="6">
    <location>
        <begin position="880"/>
        <end position="902"/>
    </location>
</feature>
<feature type="domain" description="C2H2-type" evidence="7">
    <location>
        <begin position="1456"/>
        <end position="1483"/>
    </location>
</feature>
<dbReference type="Gene3D" id="3.30.160.60">
    <property type="entry name" value="Classic Zinc Finger"/>
    <property type="match status" value="11"/>
</dbReference>
<feature type="domain" description="C2H2-type" evidence="7">
    <location>
        <begin position="1827"/>
        <end position="1854"/>
    </location>
</feature>
<feature type="domain" description="C2H2-type" evidence="7">
    <location>
        <begin position="208"/>
        <end position="236"/>
    </location>
</feature>
<feature type="domain" description="C2H2-type" evidence="7">
    <location>
        <begin position="964"/>
        <end position="991"/>
    </location>
</feature>
<keyword evidence="3 5" id="KW-0863">Zinc-finger</keyword>
<dbReference type="InterPro" id="IPR036236">
    <property type="entry name" value="Znf_C2H2_sf"/>
</dbReference>
<proteinExistence type="predicted"/>
<dbReference type="PANTHER" id="PTHR24403:SF94">
    <property type="entry name" value="KUMGANG"/>
    <property type="match status" value="1"/>
</dbReference>
<feature type="compositionally biased region" description="Gly residues" evidence="6">
    <location>
        <begin position="36"/>
        <end position="46"/>
    </location>
</feature>
<dbReference type="FunFam" id="3.30.160.60:FF:000894">
    <property type="entry name" value="Uncharacterized protein, isoform C"/>
    <property type="match status" value="1"/>
</dbReference>
<dbReference type="GO" id="GO:0045944">
    <property type="term" value="P:positive regulation of transcription by RNA polymerase II"/>
    <property type="evidence" value="ECO:0007669"/>
    <property type="project" value="TreeGrafter"/>
</dbReference>
<dbReference type="InterPro" id="IPR013087">
    <property type="entry name" value="Znf_C2H2_type"/>
</dbReference>
<feature type="domain" description="C2H2-type" evidence="7">
    <location>
        <begin position="2007"/>
        <end position="2034"/>
    </location>
</feature>
<evidence type="ECO:0000256" key="3">
    <source>
        <dbReference type="ARBA" id="ARBA00022771"/>
    </source>
</evidence>
<gene>
    <name evidence="8" type="ORF">RUM43_014909</name>
</gene>
<feature type="compositionally biased region" description="Basic and acidic residues" evidence="6">
    <location>
        <begin position="1371"/>
        <end position="1381"/>
    </location>
</feature>
<feature type="domain" description="C2H2-type" evidence="7">
    <location>
        <begin position="1546"/>
        <end position="1573"/>
    </location>
</feature>